<evidence type="ECO:0000313" key="3">
    <source>
        <dbReference type="Proteomes" id="UP000290189"/>
    </source>
</evidence>
<dbReference type="InterPro" id="IPR011990">
    <property type="entry name" value="TPR-like_helical_dom_sf"/>
</dbReference>
<evidence type="ECO:0000313" key="2">
    <source>
        <dbReference type="EMBL" id="SPQ94877.1"/>
    </source>
</evidence>
<dbReference type="Pfam" id="PF08238">
    <property type="entry name" value="Sel1"/>
    <property type="match status" value="12"/>
</dbReference>
<protein>
    <recommendedName>
        <fullName evidence="4">Sel1 repeat family protein</fullName>
    </recommendedName>
</protein>
<dbReference type="PANTHER" id="PTHR11102:SF160">
    <property type="entry name" value="ERAD-ASSOCIATED E3 UBIQUITIN-PROTEIN LIGASE COMPONENT HRD3"/>
    <property type="match status" value="1"/>
</dbReference>
<dbReference type="SUPFAM" id="SSF81901">
    <property type="entry name" value="HCP-like"/>
    <property type="match status" value="6"/>
</dbReference>
<dbReference type="InterPro" id="IPR050767">
    <property type="entry name" value="Sel1_AlgK"/>
</dbReference>
<dbReference type="Proteomes" id="UP000290189">
    <property type="component" value="Unassembled WGS sequence"/>
</dbReference>
<evidence type="ECO:0008006" key="4">
    <source>
        <dbReference type="Google" id="ProtNLM"/>
    </source>
</evidence>
<gene>
    <name evidence="2" type="ORF">PLBR_LOCUS2092</name>
</gene>
<dbReference type="AlphaFoldDB" id="A0A3P3Y3W5"/>
<evidence type="ECO:0000256" key="1">
    <source>
        <dbReference type="ARBA" id="ARBA00038101"/>
    </source>
</evidence>
<dbReference type="InterPro" id="IPR006597">
    <property type="entry name" value="Sel1-like"/>
</dbReference>
<dbReference type="Gene3D" id="1.25.40.10">
    <property type="entry name" value="Tetratricopeptide repeat domain"/>
    <property type="match status" value="6"/>
</dbReference>
<dbReference type="PANTHER" id="PTHR11102">
    <property type="entry name" value="SEL-1-LIKE PROTEIN"/>
    <property type="match status" value="1"/>
</dbReference>
<proteinExistence type="inferred from homology"/>
<keyword evidence="2" id="KW-0496">Mitochondrion</keyword>
<dbReference type="SMART" id="SM00671">
    <property type="entry name" value="SEL1"/>
    <property type="match status" value="12"/>
</dbReference>
<name>A0A3P3Y3W5_PLABS</name>
<organism evidence="2 3">
    <name type="scientific">Plasmodiophora brassicae</name>
    <name type="common">Clubroot disease agent</name>
    <dbReference type="NCBI Taxonomy" id="37360"/>
    <lineage>
        <taxon>Eukaryota</taxon>
        <taxon>Sar</taxon>
        <taxon>Rhizaria</taxon>
        <taxon>Endomyxa</taxon>
        <taxon>Phytomyxea</taxon>
        <taxon>Plasmodiophorida</taxon>
        <taxon>Plasmodiophoridae</taxon>
        <taxon>Plasmodiophora</taxon>
    </lineage>
</organism>
<comment type="similarity">
    <text evidence="1">Belongs to the sel-1 family.</text>
</comment>
<geneLocation type="mitochondrion" evidence="2"/>
<dbReference type="EMBL" id="OVEO01000003">
    <property type="protein sequence ID" value="SPQ94877.1"/>
    <property type="molecule type" value="Genomic_DNA"/>
</dbReference>
<accession>A0A3P3Y3W5</accession>
<reference evidence="2 3" key="1">
    <citation type="submission" date="2018-03" db="EMBL/GenBank/DDBJ databases">
        <authorList>
            <person name="Fogelqvist J."/>
        </authorList>
    </citation>
    <scope>NUCLEOTIDE SEQUENCE [LARGE SCALE GENOMIC DNA]</scope>
</reference>
<sequence>MVRHHRRRRDHDAKAWLDKAAQADCARCDPEALLTLARKLASGGDAGQKDDAIRYAMQAAECGLPPAMLLTAELIRGLDPGQSLQWLRRAAQLHDLAPAQTALGQCYEQGSGADGSRDIRQALQLYKKASAQSDTDAQFLLGVAYQEGRPPELLPDLATATRWLRLAAGNGHLQAQSRLGRLLLDDDATADEGRALLRKAAGRGDVSAQADLARHLQNPSAEHAGRDDQDRQRVEHLREAASNRCITAIIELGQHYQHRGQGQLARPFLITGAEDGSSECQFMLAELVLFHRGVVDGSRFVAEPPGDVNQALYFLRQAALAGHWPAQIELARLHRIGLYVDVDLDEARRWLRAGANAGCAEAAFLLAGLTDDDDEQARWLERASSLGSGDALLEQARRAPAPAKADTFWESAARAGSLEAMVEIGMAQETRLDRLHWMQVAADAGVPKAQLWFAHQALQEQNDVQTWSSWIERAADGGDADAQHELATCQHHPHRDAWLRRAVRRDCPGPSDQEANAAADNECLGDNDVGDDDSIVSAAKAGDGDAQLTLAFRMVRAGSWGQARRWLRKSARAGVRRALTALALMHLYPVGDGRRPCKARAMSLLQEACDAGDSHAAFLMGLHCWGPDESIALLRRAADGHHPLAIAMLLAQGIPGAVSLAGGQDHAEVLYQRARSTPSDAFDLATKAARLGHARAQLLVGDLISVGSGGAPAASADRALIWYDKAAKAHLIEAQLRLASAVTDETRSVFWLEQAIAQGSRDAFVRLQDRLSDRAMVTVDKVVGVVDDASWAMVAVAERRPDDRRAPALLEKAASLGDPKAQYLLWKRLQHDDPALLRSAADQVYAPACLDLALCHLTGTRGVDRDWVAARRLLETSADATNDADAMVLLASVYVEIAKRQPTFATSSPLFVALQWSNRAACLGDARGRSLAVSIMREPVGIIQER</sequence>